<feature type="compositionally biased region" description="Polar residues" evidence="1">
    <location>
        <begin position="8"/>
        <end position="20"/>
    </location>
</feature>
<organism evidence="2 3">
    <name type="scientific">Vicingus serpentipes</name>
    <dbReference type="NCBI Taxonomy" id="1926625"/>
    <lineage>
        <taxon>Bacteria</taxon>
        <taxon>Pseudomonadati</taxon>
        <taxon>Bacteroidota</taxon>
        <taxon>Flavobacteriia</taxon>
        <taxon>Flavobacteriales</taxon>
        <taxon>Vicingaceae</taxon>
        <taxon>Vicingus</taxon>
    </lineage>
</organism>
<feature type="region of interest" description="Disordered" evidence="1">
    <location>
        <begin position="1"/>
        <end position="20"/>
    </location>
</feature>
<sequence>MFKKQIDTAPNSHPSIQPYSANELNQNFNYDSTIYNLNVNTNSGFVKVLMNSDKPNTSIEKELAILASPIINLGAGIEKSQTTSRSLNELAFGLNFKTYIGKKWSGQFAFIADKSNYPSHIDLLLKTQNTGQGYGYTKDNQAMYYQGNLTFTPNDIFTIQAGVGKHFIGDGYRSLLLSDYANSYPYLKVTANIWKIKYMALYTNFQDINYSSGNYSDYRQKFATIHYLSYNATKWLNIGFFESIIFQAQEDNYYRGYDLNYLNPVLFLRPAEYHQGSADNALLGGSLKVRIKKKNILYSQLLLDEFLLKELRDNNGWWANKYAIQLGFKSYDFLGINNLKVQAEYNVVRPFTYSYYQDASTLNTLQNYGHFNSPLAHPLGANFNEVVGGITYNNKRWIFEAMTSLASVGLDSNNFSVGQNIYQPYNNREQDYGYNTGGGINTKIMNNSLKVSFVLNPEMQTIIQLGVNNRTVKNDYSNSSTNWISFGIKTALINQYFDN</sequence>
<comment type="caution">
    <text evidence="2">The sequence shown here is derived from an EMBL/GenBank/DDBJ whole genome shotgun (WGS) entry which is preliminary data.</text>
</comment>
<protein>
    <recommendedName>
        <fullName evidence="4">Capsule assembly Wzi family protein</fullName>
    </recommendedName>
</protein>
<evidence type="ECO:0008006" key="4">
    <source>
        <dbReference type="Google" id="ProtNLM"/>
    </source>
</evidence>
<keyword evidence="3" id="KW-1185">Reference proteome</keyword>
<dbReference type="RefSeq" id="WP_147101774.1">
    <property type="nucleotide sequence ID" value="NZ_VOOS01000006.1"/>
</dbReference>
<dbReference type="Proteomes" id="UP000321721">
    <property type="component" value="Unassembled WGS sequence"/>
</dbReference>
<name>A0A5C6RNS7_9FLAO</name>
<evidence type="ECO:0000313" key="3">
    <source>
        <dbReference type="Proteomes" id="UP000321721"/>
    </source>
</evidence>
<evidence type="ECO:0000256" key="1">
    <source>
        <dbReference type="SAM" id="MobiDB-lite"/>
    </source>
</evidence>
<dbReference type="AlphaFoldDB" id="A0A5C6RNS7"/>
<proteinExistence type="predicted"/>
<reference evidence="2 3" key="1">
    <citation type="submission" date="2019-08" db="EMBL/GenBank/DDBJ databases">
        <title>Genome of Vicingus serpentipes NCIMB 15042.</title>
        <authorList>
            <person name="Bowman J.P."/>
        </authorList>
    </citation>
    <scope>NUCLEOTIDE SEQUENCE [LARGE SCALE GENOMIC DNA]</scope>
    <source>
        <strain evidence="2 3">NCIMB 15042</strain>
    </source>
</reference>
<dbReference type="Gene3D" id="2.40.160.130">
    <property type="entry name" value="Capsule assembly protein Wzi"/>
    <property type="match status" value="1"/>
</dbReference>
<dbReference type="EMBL" id="VOOS01000006">
    <property type="protein sequence ID" value="TXB63883.1"/>
    <property type="molecule type" value="Genomic_DNA"/>
</dbReference>
<dbReference type="OrthoDB" id="9808260at2"/>
<gene>
    <name evidence="2" type="ORF">FRY74_11545</name>
</gene>
<dbReference type="InterPro" id="IPR038636">
    <property type="entry name" value="Wzi_sf"/>
</dbReference>
<evidence type="ECO:0000313" key="2">
    <source>
        <dbReference type="EMBL" id="TXB63883.1"/>
    </source>
</evidence>
<accession>A0A5C6RNS7</accession>